<dbReference type="InterPro" id="IPR046328">
    <property type="entry name" value="ETS_fam"/>
</dbReference>
<evidence type="ECO:0000313" key="6">
    <source>
        <dbReference type="EMBL" id="KAK7075452.1"/>
    </source>
</evidence>
<dbReference type="SUPFAM" id="SSF47769">
    <property type="entry name" value="SAM/Pointed domain"/>
    <property type="match status" value="1"/>
</dbReference>
<comment type="caution">
    <text evidence="6">The sequence shown here is derived from an EMBL/GenBank/DDBJ whole genome shotgun (WGS) entry which is preliminary data.</text>
</comment>
<dbReference type="InterPro" id="IPR013761">
    <property type="entry name" value="SAM/pointed_sf"/>
</dbReference>
<protein>
    <recommendedName>
        <fullName evidence="5">ETS domain-containing protein</fullName>
    </recommendedName>
</protein>
<proteinExistence type="inferred from homology"/>
<evidence type="ECO:0000256" key="2">
    <source>
        <dbReference type="ARBA" id="ARBA00023125"/>
    </source>
</evidence>
<sequence>MALYMPIQDSLFSDNHLDMYKENSDIVYFTVPDALDPYDYDPALEISDTFLQMGTLDNSNPMYWTGEDCYYWAVSICTSRCLDFDAESLQGFKNVTGDKMITYTSYDFCNHSDFVVGSTLYSEFQEVLRKQDIVISTPKPELTTFVQENEYQLPEGSDITDLSMEASLDSIDFEDLLTTANIYDQQVCDDKNLQYQDGPLYIETEDVSRSSDVDYFHRVPSSPDSQRLTPSPTSICSPASPSSNCDPSSPSPPPSPQLSSSYNSGVDIFKKITTSSRKRERGPKNWEYLMRMISDEKYNPSVIRWEDEDTYTFRIVKPTVIAQIWGKRSNKPNLSYDNFARGLRYHYKTGALKAVHEKQLVYRCGPKAINYLKNSLQNRRPR</sequence>
<dbReference type="GO" id="GO:0000981">
    <property type="term" value="F:DNA-binding transcription factor activity, RNA polymerase II-specific"/>
    <property type="evidence" value="ECO:0007669"/>
    <property type="project" value="TreeGrafter"/>
</dbReference>
<dbReference type="GO" id="GO:0005634">
    <property type="term" value="C:nucleus"/>
    <property type="evidence" value="ECO:0007669"/>
    <property type="project" value="UniProtKB-SubCell"/>
</dbReference>
<comment type="similarity">
    <text evidence="1 3">Belongs to the ETS family.</text>
</comment>
<gene>
    <name evidence="6" type="ORF">SK128_025764</name>
</gene>
<evidence type="ECO:0000256" key="4">
    <source>
        <dbReference type="SAM" id="MobiDB-lite"/>
    </source>
</evidence>
<keyword evidence="2 3" id="KW-0238">DNA-binding</keyword>
<dbReference type="Gene3D" id="1.10.150.50">
    <property type="entry name" value="Transcription Factor, Ets-1"/>
    <property type="match status" value="1"/>
</dbReference>
<dbReference type="PROSITE" id="PS50061">
    <property type="entry name" value="ETS_DOMAIN_3"/>
    <property type="match status" value="1"/>
</dbReference>
<evidence type="ECO:0000313" key="7">
    <source>
        <dbReference type="Proteomes" id="UP001381693"/>
    </source>
</evidence>
<dbReference type="InterPro" id="IPR036390">
    <property type="entry name" value="WH_DNA-bd_sf"/>
</dbReference>
<dbReference type="PANTHER" id="PTHR11849:SF190">
    <property type="entry name" value="ETS-DOMAIN PROTEIN"/>
    <property type="match status" value="1"/>
</dbReference>
<name>A0AAN8X2P9_HALRR</name>
<feature type="region of interest" description="Disordered" evidence="4">
    <location>
        <begin position="218"/>
        <end position="263"/>
    </location>
</feature>
<evidence type="ECO:0000256" key="1">
    <source>
        <dbReference type="ARBA" id="ARBA00005562"/>
    </source>
</evidence>
<dbReference type="SUPFAM" id="SSF46785">
    <property type="entry name" value="Winged helix' DNA-binding domain"/>
    <property type="match status" value="1"/>
</dbReference>
<dbReference type="InterPro" id="IPR000418">
    <property type="entry name" value="Ets_dom"/>
</dbReference>
<dbReference type="GO" id="GO:0043565">
    <property type="term" value="F:sequence-specific DNA binding"/>
    <property type="evidence" value="ECO:0007669"/>
    <property type="project" value="InterPro"/>
</dbReference>
<keyword evidence="7" id="KW-1185">Reference proteome</keyword>
<organism evidence="6 7">
    <name type="scientific">Halocaridina rubra</name>
    <name type="common">Hawaiian red shrimp</name>
    <dbReference type="NCBI Taxonomy" id="373956"/>
    <lineage>
        <taxon>Eukaryota</taxon>
        <taxon>Metazoa</taxon>
        <taxon>Ecdysozoa</taxon>
        <taxon>Arthropoda</taxon>
        <taxon>Crustacea</taxon>
        <taxon>Multicrustacea</taxon>
        <taxon>Malacostraca</taxon>
        <taxon>Eumalacostraca</taxon>
        <taxon>Eucarida</taxon>
        <taxon>Decapoda</taxon>
        <taxon>Pleocyemata</taxon>
        <taxon>Caridea</taxon>
        <taxon>Atyoidea</taxon>
        <taxon>Atyidae</taxon>
        <taxon>Halocaridina</taxon>
    </lineage>
</organism>
<dbReference type="Pfam" id="PF00178">
    <property type="entry name" value="Ets"/>
    <property type="match status" value="1"/>
</dbReference>
<dbReference type="GO" id="GO:0030154">
    <property type="term" value="P:cell differentiation"/>
    <property type="evidence" value="ECO:0007669"/>
    <property type="project" value="TreeGrafter"/>
</dbReference>
<dbReference type="PRINTS" id="PR00454">
    <property type="entry name" value="ETSDOMAIN"/>
</dbReference>
<dbReference type="Gene3D" id="1.10.10.10">
    <property type="entry name" value="Winged helix-like DNA-binding domain superfamily/Winged helix DNA-binding domain"/>
    <property type="match status" value="1"/>
</dbReference>
<evidence type="ECO:0000256" key="3">
    <source>
        <dbReference type="RuleBase" id="RU004019"/>
    </source>
</evidence>
<dbReference type="Proteomes" id="UP001381693">
    <property type="component" value="Unassembled WGS sequence"/>
</dbReference>
<accession>A0AAN8X2P9</accession>
<dbReference type="InterPro" id="IPR036388">
    <property type="entry name" value="WH-like_DNA-bd_sf"/>
</dbReference>
<feature type="domain" description="ETS" evidence="5">
    <location>
        <begin position="283"/>
        <end position="365"/>
    </location>
</feature>
<dbReference type="SMART" id="SM00413">
    <property type="entry name" value="ETS"/>
    <property type="match status" value="1"/>
</dbReference>
<feature type="compositionally biased region" description="Low complexity" evidence="4">
    <location>
        <begin position="237"/>
        <end position="248"/>
    </location>
</feature>
<feature type="compositionally biased region" description="Polar residues" evidence="4">
    <location>
        <begin position="222"/>
        <end position="236"/>
    </location>
</feature>
<reference evidence="6 7" key="1">
    <citation type="submission" date="2023-11" db="EMBL/GenBank/DDBJ databases">
        <title>Halocaridina rubra genome assembly.</title>
        <authorList>
            <person name="Smith C."/>
        </authorList>
    </citation>
    <scope>NUCLEOTIDE SEQUENCE [LARGE SCALE GENOMIC DNA]</scope>
    <source>
        <strain evidence="6">EP-1</strain>
        <tissue evidence="6">Whole</tissue>
    </source>
</reference>
<comment type="subcellular location">
    <subcellularLocation>
        <location evidence="3">Nucleus</location>
    </subcellularLocation>
</comment>
<dbReference type="PANTHER" id="PTHR11849">
    <property type="entry name" value="ETS"/>
    <property type="match status" value="1"/>
</dbReference>
<dbReference type="AlphaFoldDB" id="A0AAN8X2P9"/>
<keyword evidence="3" id="KW-0539">Nucleus</keyword>
<evidence type="ECO:0000259" key="5">
    <source>
        <dbReference type="PROSITE" id="PS50061"/>
    </source>
</evidence>
<dbReference type="EMBL" id="JAXCGZ010010650">
    <property type="protein sequence ID" value="KAK7075452.1"/>
    <property type="molecule type" value="Genomic_DNA"/>
</dbReference>